<dbReference type="EMBL" id="MUHA01000007">
    <property type="protein sequence ID" value="OXB01437.1"/>
    <property type="molecule type" value="Genomic_DNA"/>
</dbReference>
<evidence type="ECO:0000313" key="2">
    <source>
        <dbReference type="Proteomes" id="UP000198336"/>
    </source>
</evidence>
<sequence>MKKIIFIITVIVALSCNNSKKSDVDNKEEVVAKKELRPFFDSDEINHYFVDYTLESIIDFEEKSKKSKKHQEFEDLFIGYFPDSIPKRDFEEILISHNYKKSNLTIKQQKEIENVFSQKDSLQMSAYACVPEYRDIFIFKKKEKTIGIAKICFKCGRFQIIGSEIDTQYFGLFEELDKLHNIVRSNDKKLRTSGP</sequence>
<dbReference type="AlphaFoldDB" id="A0A226I5M0"/>
<accession>A0A226I5M0</accession>
<gene>
    <name evidence="1" type="ORF">B0A75_07710</name>
</gene>
<name>A0A226I5M0_9FLAO</name>
<dbReference type="Proteomes" id="UP000198336">
    <property type="component" value="Unassembled WGS sequence"/>
</dbReference>
<organism evidence="1 2">
    <name type="scientific">Flavobacterium oncorhynchi</name>
    <dbReference type="NCBI Taxonomy" id="728056"/>
    <lineage>
        <taxon>Bacteria</taxon>
        <taxon>Pseudomonadati</taxon>
        <taxon>Bacteroidota</taxon>
        <taxon>Flavobacteriia</taxon>
        <taxon>Flavobacteriales</taxon>
        <taxon>Flavobacteriaceae</taxon>
        <taxon>Flavobacterium</taxon>
    </lineage>
</organism>
<evidence type="ECO:0000313" key="1">
    <source>
        <dbReference type="EMBL" id="OXB01437.1"/>
    </source>
</evidence>
<reference evidence="1 2" key="1">
    <citation type="submission" date="2016-11" db="EMBL/GenBank/DDBJ databases">
        <title>Whole genomes of Flavobacteriaceae.</title>
        <authorList>
            <person name="Stine C."/>
            <person name="Li C."/>
            <person name="Tadesse D."/>
        </authorList>
    </citation>
    <scope>NUCLEOTIDE SEQUENCE [LARGE SCALE GENOMIC DNA]</scope>
    <source>
        <strain evidence="1 2">CCUG 59446</strain>
    </source>
</reference>
<comment type="caution">
    <text evidence="1">The sequence shown here is derived from an EMBL/GenBank/DDBJ whole genome shotgun (WGS) entry which is preliminary data.</text>
</comment>
<dbReference type="RefSeq" id="WP_089053705.1">
    <property type="nucleotide sequence ID" value="NZ_MUHA01000007.1"/>
</dbReference>
<keyword evidence="2" id="KW-1185">Reference proteome</keyword>
<protein>
    <submittedName>
        <fullName evidence="1">Uncharacterized protein</fullName>
    </submittedName>
</protein>
<proteinExistence type="predicted"/>
<dbReference type="PROSITE" id="PS51257">
    <property type="entry name" value="PROKAR_LIPOPROTEIN"/>
    <property type="match status" value="1"/>
</dbReference>